<sequence>MNFKYNVLWLDDEPIKALEIIRQQNPSVNFEQVNYVDVCERVLVSEPERYHAVILDANGVKSDSPDKDANKSGFLGLVDLVREKRIPLYIYSGQLLRASDGDTADVILEYLKSKGLEEGKTIFYKSGAPYNMIDQIISDLNSKKHYYVGYEYLLDFFSNGWIENKFKTEFLDNLMEFFHNEDYDSAHGNHMRNITEQILIKVNEEFDLVPSLKKDDSSYYANIAKAIKFKKLDESETISGPLLHMIELSNARSHSALPEDVRKLYFDSDYATFFIVTDWFNRLMSTIEQANTNSTDKEDIADAQDLMNSKDAQLATRQPQIQKPQTHETRSGIVVQTYKESGRTYCDLKVEIPKRWKDYSELLITGVKPSMNPQSKTVGWFPYCAEVPKDEKQSEDIHQSTFSLADIAKIGKLKK</sequence>
<dbReference type="AlphaFoldDB" id="A0A1H3XV02"/>
<dbReference type="RefSeq" id="WP_074759951.1">
    <property type="nucleotide sequence ID" value="NZ_FNRF01000001.1"/>
</dbReference>
<evidence type="ECO:0000313" key="1">
    <source>
        <dbReference type="EMBL" id="SEA02392.1"/>
    </source>
</evidence>
<accession>A0A1H3XV02</accession>
<reference evidence="1 2" key="1">
    <citation type="submission" date="2016-10" db="EMBL/GenBank/DDBJ databases">
        <authorList>
            <person name="de Groot N.N."/>
        </authorList>
    </citation>
    <scope>NUCLEOTIDE SEQUENCE [LARGE SCALE GENOMIC DNA]</scope>
    <source>
        <strain evidence="1 2">D31d</strain>
    </source>
</reference>
<dbReference type="Proteomes" id="UP000182257">
    <property type="component" value="Unassembled WGS sequence"/>
</dbReference>
<dbReference type="EMBL" id="FNRF01000001">
    <property type="protein sequence ID" value="SEA02392.1"/>
    <property type="molecule type" value="Genomic_DNA"/>
</dbReference>
<protein>
    <submittedName>
        <fullName evidence="1">Uncharacterized protein</fullName>
    </submittedName>
</protein>
<dbReference type="OrthoDB" id="893108at2"/>
<evidence type="ECO:0000313" key="2">
    <source>
        <dbReference type="Proteomes" id="UP000182257"/>
    </source>
</evidence>
<proteinExistence type="predicted"/>
<name>A0A1H3XV02_XYLRU</name>
<gene>
    <name evidence="1" type="ORF">SAMN05216462_0344</name>
</gene>
<organism evidence="1 2">
    <name type="scientific">Xylanibacter ruminicola</name>
    <name type="common">Prevotella ruminicola</name>
    <dbReference type="NCBI Taxonomy" id="839"/>
    <lineage>
        <taxon>Bacteria</taxon>
        <taxon>Pseudomonadati</taxon>
        <taxon>Bacteroidota</taxon>
        <taxon>Bacteroidia</taxon>
        <taxon>Bacteroidales</taxon>
        <taxon>Prevotellaceae</taxon>
        <taxon>Xylanibacter</taxon>
    </lineage>
</organism>